<dbReference type="EMBL" id="KZ819604">
    <property type="protein sequence ID" value="PWN33923.1"/>
    <property type="molecule type" value="Genomic_DNA"/>
</dbReference>
<evidence type="ECO:0000313" key="1">
    <source>
        <dbReference type="EMBL" id="PWN33923.1"/>
    </source>
</evidence>
<sequence>KTKTAQKARKAAAAAGAVAAKELKIIQAAAAVDKEFNLNTKKNNYRALIKILNISYTTLYRRLKKG</sequence>
<proteinExistence type="predicted"/>
<reference evidence="1 2" key="1">
    <citation type="journal article" date="2018" name="Mol. Biol. Evol.">
        <title>Broad Genomic Sampling Reveals a Smut Pathogenic Ancestry of the Fungal Clade Ustilaginomycotina.</title>
        <authorList>
            <person name="Kijpornyongpan T."/>
            <person name="Mondo S.J."/>
            <person name="Barry K."/>
            <person name="Sandor L."/>
            <person name="Lee J."/>
            <person name="Lipzen A."/>
            <person name="Pangilinan J."/>
            <person name="LaButti K."/>
            <person name="Hainaut M."/>
            <person name="Henrissat B."/>
            <person name="Grigoriev I.V."/>
            <person name="Spatafora J.W."/>
            <person name="Aime M.C."/>
        </authorList>
    </citation>
    <scope>NUCLEOTIDE SEQUENCE [LARGE SCALE GENOMIC DNA]</scope>
    <source>
        <strain evidence="1 2">MCA 3882</strain>
    </source>
</reference>
<name>A0A316VCH6_9BASI</name>
<dbReference type="Proteomes" id="UP000245771">
    <property type="component" value="Unassembled WGS sequence"/>
</dbReference>
<organism evidence="1 2">
    <name type="scientific">Meira miltonrushii</name>
    <dbReference type="NCBI Taxonomy" id="1280837"/>
    <lineage>
        <taxon>Eukaryota</taxon>
        <taxon>Fungi</taxon>
        <taxon>Dikarya</taxon>
        <taxon>Basidiomycota</taxon>
        <taxon>Ustilaginomycotina</taxon>
        <taxon>Exobasidiomycetes</taxon>
        <taxon>Exobasidiales</taxon>
        <taxon>Brachybasidiaceae</taxon>
        <taxon>Meira</taxon>
    </lineage>
</organism>
<dbReference type="RefSeq" id="XP_025354225.1">
    <property type="nucleotide sequence ID" value="XM_025499167.1"/>
</dbReference>
<dbReference type="GeneID" id="37020948"/>
<gene>
    <name evidence="1" type="ORF">FA14DRAFT_161539</name>
</gene>
<protein>
    <submittedName>
        <fullName evidence="1">Uncharacterized protein</fullName>
    </submittedName>
</protein>
<dbReference type="AlphaFoldDB" id="A0A316VCH6"/>
<accession>A0A316VCH6</accession>
<feature type="non-terminal residue" evidence="1">
    <location>
        <position position="1"/>
    </location>
</feature>
<keyword evidence="2" id="KW-1185">Reference proteome</keyword>
<dbReference type="InParanoid" id="A0A316VCH6"/>
<evidence type="ECO:0000313" key="2">
    <source>
        <dbReference type="Proteomes" id="UP000245771"/>
    </source>
</evidence>